<name>A0ACC9MPD9_9STAP</name>
<reference evidence="1" key="1">
    <citation type="submission" date="2017-12" db="EMBL/GenBank/DDBJ databases">
        <title>Genomics of Macrococcus caseolyticus.</title>
        <authorList>
            <person name="MacFadyen A.C."/>
            <person name="Paterson G.K."/>
        </authorList>
    </citation>
    <scope>NUCLEOTIDE SEQUENCE</scope>
    <source>
        <strain evidence="1">5459_5_49</strain>
    </source>
</reference>
<sequence>MEKGQLEKNWEPALSNSRLSGSFFTTPEPKISFDRLTIVGDLGKDKAEYMADLLGNSTFVHLWDCLTHKFKGQIFTDKIYIEHDRFKADAWDRRNFRIEFNPNNLKDDEIDWLKKNILIALDNVGFTRLDLAFDFEEDLSDFYIMSDKALKKTVFYGRNGKAETKYFGVRDSDRFIRIYNKKQERKDNADIDLTVENLWRFEIEIKRTMVDEWKNCFDDMHVLKPEWSAIEKDSTRAMIYLLLHEENEWGKLERHKKYKYKKLIKEISPIDLTDLMKTSLKKVENNLQKQIDFWLY</sequence>
<dbReference type="Proteomes" id="UP000233606">
    <property type="component" value="Unassembled WGS sequence"/>
</dbReference>
<dbReference type="EMBL" id="PIWU01000038">
    <property type="protein sequence ID" value="PKE55264.1"/>
    <property type="molecule type" value="Genomic_DNA"/>
</dbReference>
<evidence type="ECO:0000313" key="2">
    <source>
        <dbReference type="Proteomes" id="UP000233606"/>
    </source>
</evidence>
<protein>
    <submittedName>
        <fullName evidence="1">Replication initiation protein</fullName>
    </submittedName>
</protein>
<gene>
    <name evidence="1" type="ORF">CW682_12485</name>
</gene>
<evidence type="ECO:0000313" key="1">
    <source>
        <dbReference type="EMBL" id="PKE55264.1"/>
    </source>
</evidence>
<comment type="caution">
    <text evidence="1">The sequence shown here is derived from an EMBL/GenBank/DDBJ whole genome shotgun (WGS) entry which is preliminary data.</text>
</comment>
<organism evidence="1 2">
    <name type="scientific">Macrococcoides caseolyticum</name>
    <dbReference type="NCBI Taxonomy" id="69966"/>
    <lineage>
        <taxon>Bacteria</taxon>
        <taxon>Bacillati</taxon>
        <taxon>Bacillota</taxon>
        <taxon>Bacilli</taxon>
        <taxon>Bacillales</taxon>
        <taxon>Staphylococcaceae</taxon>
        <taxon>Macrococcoides</taxon>
    </lineage>
</organism>
<proteinExistence type="predicted"/>
<keyword evidence="2" id="KW-1185">Reference proteome</keyword>
<accession>A0ACC9MPD9</accession>